<evidence type="ECO:0000313" key="3">
    <source>
        <dbReference type="Proteomes" id="UP000215694"/>
    </source>
</evidence>
<dbReference type="RefSeq" id="WP_094368195.1">
    <property type="nucleotide sequence ID" value="NZ_NOJY02000057.1"/>
</dbReference>
<gene>
    <name evidence="2" type="ORF">CHL78_017205</name>
</gene>
<keyword evidence="3" id="KW-1185">Reference proteome</keyword>
<evidence type="ECO:0008006" key="4">
    <source>
        <dbReference type="Google" id="ProtNLM"/>
    </source>
</evidence>
<organism evidence="2 3">
    <name type="scientific">Romboutsia weinsteinii</name>
    <dbReference type="NCBI Taxonomy" id="2020949"/>
    <lineage>
        <taxon>Bacteria</taxon>
        <taxon>Bacillati</taxon>
        <taxon>Bacillota</taxon>
        <taxon>Clostridia</taxon>
        <taxon>Peptostreptococcales</taxon>
        <taxon>Peptostreptococcaceae</taxon>
        <taxon>Romboutsia</taxon>
    </lineage>
</organism>
<proteinExistence type="predicted"/>
<feature type="chain" id="PRO_5017034589" description="DUF1002 domain-containing protein" evidence="1">
    <location>
        <begin position="22"/>
        <end position="146"/>
    </location>
</feature>
<evidence type="ECO:0000313" key="2">
    <source>
        <dbReference type="EMBL" id="RDY25634.1"/>
    </source>
</evidence>
<reference evidence="2 3" key="1">
    <citation type="journal article" date="2017" name="Genome Announc.">
        <title>Draft Genome Sequence of Romboutsia weinsteinii sp. nov. Strain CCRI-19649(T) Isolated from Surface Water.</title>
        <authorList>
            <person name="Maheux A.F."/>
            <person name="Boudreau D.K."/>
            <person name="Berube E."/>
            <person name="Boissinot M."/>
            <person name="Cantin P."/>
            <person name="Raymond F."/>
            <person name="Corbeil J."/>
            <person name="Omar R.F."/>
            <person name="Bergeron M.G."/>
        </authorList>
    </citation>
    <scope>NUCLEOTIDE SEQUENCE [LARGE SCALE GENOMIC DNA]</scope>
    <source>
        <strain evidence="2 3">CCRI-19649</strain>
    </source>
</reference>
<keyword evidence="1" id="KW-0732">Signal</keyword>
<dbReference type="EMBL" id="NOJY02000057">
    <property type="protein sequence ID" value="RDY25634.1"/>
    <property type="molecule type" value="Genomic_DNA"/>
</dbReference>
<comment type="caution">
    <text evidence="2">The sequence shown here is derived from an EMBL/GenBank/DDBJ whole genome shotgun (WGS) entry which is preliminary data.</text>
</comment>
<sequence>MKKLIATTMSFFIIFTTISFASPNEVVSSSINDLTRIGNDIDIILKKIILDDKVSEEEIKKMVNFDRTLIDEILINIGREYKNTDDLKIKRNYNGITTIASIYGASLNAILIQIQNKSDITYLYNAISEYSAGKTSLDELINQADK</sequence>
<name>A0A371IYT0_9FIRM</name>
<dbReference type="AlphaFoldDB" id="A0A371IYT0"/>
<feature type="signal peptide" evidence="1">
    <location>
        <begin position="1"/>
        <end position="21"/>
    </location>
</feature>
<dbReference type="Proteomes" id="UP000215694">
    <property type="component" value="Unassembled WGS sequence"/>
</dbReference>
<evidence type="ECO:0000256" key="1">
    <source>
        <dbReference type="SAM" id="SignalP"/>
    </source>
</evidence>
<protein>
    <recommendedName>
        <fullName evidence="4">DUF1002 domain-containing protein</fullName>
    </recommendedName>
</protein>
<accession>A0A371IYT0</accession>